<name>A0A9K3IBI1_HELAN</name>
<dbReference type="InterPro" id="IPR044974">
    <property type="entry name" value="Disease_R_plants"/>
</dbReference>
<keyword evidence="3" id="KW-0520">NAD</keyword>
<dbReference type="FunFam" id="3.40.50.10140:FF:000007">
    <property type="entry name" value="Disease resistance protein (TIR-NBS-LRR class)"/>
    <property type="match status" value="1"/>
</dbReference>
<dbReference type="InterPro" id="IPR032675">
    <property type="entry name" value="LRR_dom_sf"/>
</dbReference>
<dbReference type="Pfam" id="PF23282">
    <property type="entry name" value="WHD_ROQ1"/>
    <property type="match status" value="1"/>
</dbReference>
<dbReference type="Pfam" id="PF01582">
    <property type="entry name" value="TIR"/>
    <property type="match status" value="1"/>
</dbReference>
<dbReference type="Gene3D" id="3.40.50.10140">
    <property type="entry name" value="Toll/interleukin-1 receptor homology (TIR) domain"/>
    <property type="match status" value="1"/>
</dbReference>
<dbReference type="Pfam" id="PF00931">
    <property type="entry name" value="NB-ARC"/>
    <property type="match status" value="1"/>
</dbReference>
<dbReference type="Gene3D" id="3.80.10.10">
    <property type="entry name" value="Ribonuclease Inhibitor"/>
    <property type="match status" value="2"/>
</dbReference>
<evidence type="ECO:0000256" key="2">
    <source>
        <dbReference type="ARBA" id="ARBA00022737"/>
    </source>
</evidence>
<evidence type="ECO:0000313" key="6">
    <source>
        <dbReference type="Proteomes" id="UP000215914"/>
    </source>
</evidence>
<dbReference type="InterPro" id="IPR002182">
    <property type="entry name" value="NB-ARC"/>
</dbReference>
<evidence type="ECO:0000256" key="1">
    <source>
        <dbReference type="ARBA" id="ARBA00022614"/>
    </source>
</evidence>
<dbReference type="Gene3D" id="1.10.8.430">
    <property type="entry name" value="Helical domain of apoptotic protease-activating factors"/>
    <property type="match status" value="1"/>
</dbReference>
<evidence type="ECO:0000313" key="5">
    <source>
        <dbReference type="EMBL" id="KAF5793727.1"/>
    </source>
</evidence>
<dbReference type="GO" id="GO:0007165">
    <property type="term" value="P:signal transduction"/>
    <property type="evidence" value="ECO:0007669"/>
    <property type="project" value="InterPro"/>
</dbReference>
<dbReference type="InterPro" id="IPR058192">
    <property type="entry name" value="WHD_ROQ1-like"/>
</dbReference>
<reference evidence="5" key="1">
    <citation type="journal article" date="2017" name="Nature">
        <title>The sunflower genome provides insights into oil metabolism, flowering and Asterid evolution.</title>
        <authorList>
            <person name="Badouin H."/>
            <person name="Gouzy J."/>
            <person name="Grassa C.J."/>
            <person name="Murat F."/>
            <person name="Staton S.E."/>
            <person name="Cottret L."/>
            <person name="Lelandais-Briere C."/>
            <person name="Owens G.L."/>
            <person name="Carrere S."/>
            <person name="Mayjonade B."/>
            <person name="Legrand L."/>
            <person name="Gill N."/>
            <person name="Kane N.C."/>
            <person name="Bowers J.E."/>
            <person name="Hubner S."/>
            <person name="Bellec A."/>
            <person name="Berard A."/>
            <person name="Berges H."/>
            <person name="Blanchet N."/>
            <person name="Boniface M.C."/>
            <person name="Brunel D."/>
            <person name="Catrice O."/>
            <person name="Chaidir N."/>
            <person name="Claudel C."/>
            <person name="Donnadieu C."/>
            <person name="Faraut T."/>
            <person name="Fievet G."/>
            <person name="Helmstetter N."/>
            <person name="King M."/>
            <person name="Knapp S.J."/>
            <person name="Lai Z."/>
            <person name="Le Paslier M.C."/>
            <person name="Lippi Y."/>
            <person name="Lorenzon L."/>
            <person name="Mandel J.R."/>
            <person name="Marage G."/>
            <person name="Marchand G."/>
            <person name="Marquand E."/>
            <person name="Bret-Mestries E."/>
            <person name="Morien E."/>
            <person name="Nambeesan S."/>
            <person name="Nguyen T."/>
            <person name="Pegot-Espagnet P."/>
            <person name="Pouilly N."/>
            <person name="Raftis F."/>
            <person name="Sallet E."/>
            <person name="Schiex T."/>
            <person name="Thomas J."/>
            <person name="Vandecasteele C."/>
            <person name="Vares D."/>
            <person name="Vear F."/>
            <person name="Vautrin S."/>
            <person name="Crespi M."/>
            <person name="Mangin B."/>
            <person name="Burke J.M."/>
            <person name="Salse J."/>
            <person name="Munos S."/>
            <person name="Vincourt P."/>
            <person name="Rieseberg L.H."/>
            <person name="Langlade N.B."/>
        </authorList>
    </citation>
    <scope>NUCLEOTIDE SEQUENCE</scope>
    <source>
        <tissue evidence="5">Leaves</tissue>
    </source>
</reference>
<dbReference type="InterPro" id="IPR027417">
    <property type="entry name" value="P-loop_NTPase"/>
</dbReference>
<dbReference type="PANTHER" id="PTHR11017">
    <property type="entry name" value="LEUCINE-RICH REPEAT-CONTAINING PROTEIN"/>
    <property type="match status" value="1"/>
</dbReference>
<organism evidence="5 6">
    <name type="scientific">Helianthus annuus</name>
    <name type="common">Common sunflower</name>
    <dbReference type="NCBI Taxonomy" id="4232"/>
    <lineage>
        <taxon>Eukaryota</taxon>
        <taxon>Viridiplantae</taxon>
        <taxon>Streptophyta</taxon>
        <taxon>Embryophyta</taxon>
        <taxon>Tracheophyta</taxon>
        <taxon>Spermatophyta</taxon>
        <taxon>Magnoliopsida</taxon>
        <taxon>eudicotyledons</taxon>
        <taxon>Gunneridae</taxon>
        <taxon>Pentapetalae</taxon>
        <taxon>asterids</taxon>
        <taxon>campanulids</taxon>
        <taxon>Asterales</taxon>
        <taxon>Asteraceae</taxon>
        <taxon>Asteroideae</taxon>
        <taxon>Heliantheae alliance</taxon>
        <taxon>Heliantheae</taxon>
        <taxon>Helianthus</taxon>
    </lineage>
</organism>
<accession>A0A9K3IBI1</accession>
<dbReference type="InterPro" id="IPR042197">
    <property type="entry name" value="Apaf_helical"/>
</dbReference>
<dbReference type="Gramene" id="mRNA:HanXRQr2_Chr08g0319721">
    <property type="protein sequence ID" value="mRNA:HanXRQr2_Chr08g0319721"/>
    <property type="gene ID" value="HanXRQr2_Chr08g0319721"/>
</dbReference>
<dbReference type="GO" id="GO:0043531">
    <property type="term" value="F:ADP binding"/>
    <property type="evidence" value="ECO:0007669"/>
    <property type="project" value="InterPro"/>
</dbReference>
<evidence type="ECO:0000259" key="4">
    <source>
        <dbReference type="PROSITE" id="PS50104"/>
    </source>
</evidence>
<dbReference type="GO" id="GO:0006952">
    <property type="term" value="P:defense response"/>
    <property type="evidence" value="ECO:0007669"/>
    <property type="project" value="InterPro"/>
</dbReference>
<dbReference type="PANTHER" id="PTHR11017:SF340">
    <property type="entry name" value="NB-ARC-RELATED"/>
    <property type="match status" value="1"/>
</dbReference>
<proteinExistence type="predicted"/>
<dbReference type="SUPFAM" id="SSF52540">
    <property type="entry name" value="P-loop containing nucleoside triphosphate hydrolases"/>
    <property type="match status" value="1"/>
</dbReference>
<dbReference type="PROSITE" id="PS50104">
    <property type="entry name" value="TIR"/>
    <property type="match status" value="1"/>
</dbReference>
<keyword evidence="5" id="KW-0378">Hydrolase</keyword>
<dbReference type="SUPFAM" id="SSF52058">
    <property type="entry name" value="L domain-like"/>
    <property type="match status" value="1"/>
</dbReference>
<sequence>MASSSSSSHSVPPASISQSWNYDVFLSFRGEDTRKSFVDHLYAALEQQGIHTYKDDKTLARGESIGPALLKAIQESRIAVIVFSKNYADSSWCLDELAHIMECLDTRGQIVMPIFYHVDPSDLRKLKRKYGEAFGKHSVGENKQKVESWRKALEKAGNLSGWVIDENSHEAKCIKEIVGTISSRLPTLTTNVNKDLIGIETRLQDLKSKLKMESGGVGIIGIWGVGGGGKTTLASAAYAEISHRFEAHCLLQNIREESNKHGLEKLQEKFLSLILKADVKIGSEIEGRSMIERSLRNKSVLVVLDDVDDVKQLEALAVSHAWFGKGSRIIITTRDEHLLTRHADTIYEVSLLSDDEAMELFNKYAYRKDKPIEDYKMLSKDVVSYASGLPLALEILGSFLYDKNKDEWKSALAKLKCIPNVKVTERLKISYDGLEPDHQKLFLDIACFFRRRSMDEAMMVLDACNLHPCIGVKVLIQKSLIKVSNNQFGDKRVDMHDLVEEMAHYIVRGEHPNHPEKQSRIWKREDIAYLCDMGADAVPMETEVVAFHDYFGAPDLSDVVANMKKLRWISLDYYLVSSFPSNFQPRELRYLGLQCSKQKELWHGYKSLPNLKTLDLHFSKNLITTPDFEGLPCLERLILKGCVSLEEIHPSIGYHKRLVYVDMSDCRALKRFPPIIQMQMLETLNLSTCIQLQEFPDIQSNKSLPNLKFLNLEHCGNLITTPDFEGLPCLERLISSWCNSLVEIHPSIGYHKRLVFVDMSCCARLKRFPPIIHMKKLETLDLSCCYKLQQFPDIQSNMDSLVTLDLSCTRIKIIPPLYGRLPDLKFLDLSNCWNLVELPDLPSSIAILQADDCPSLEIVRDLSDYKWLWKVSLWGCYKLIGGERVLHSMLEGNAAKGRFMSLLLPMVKSSSRIFTRLVTLQLPSNWYSDFSGLLLFLRDYNKYRFCHDIDIKRETPTYDYSEESDEDWEQCKYERVGYVPFNSLRHIPWFNPTYTKNISFHTRHCGLNVELVRSKNKIVDLNENPIDYSECWDEEYDEDYIKLRKAFEIMYDSQSSNIRILWRH</sequence>
<keyword evidence="6" id="KW-1185">Reference proteome</keyword>
<dbReference type="Gene3D" id="3.40.50.300">
    <property type="entry name" value="P-loop containing nucleotide triphosphate hydrolases"/>
    <property type="match status" value="1"/>
</dbReference>
<dbReference type="GO" id="GO:0016787">
    <property type="term" value="F:hydrolase activity"/>
    <property type="evidence" value="ECO:0007669"/>
    <property type="project" value="UniProtKB-KW"/>
</dbReference>
<dbReference type="PRINTS" id="PR00364">
    <property type="entry name" value="DISEASERSIST"/>
</dbReference>
<dbReference type="Proteomes" id="UP000215914">
    <property type="component" value="Unassembled WGS sequence"/>
</dbReference>
<feature type="domain" description="TIR" evidence="4">
    <location>
        <begin position="20"/>
        <end position="185"/>
    </location>
</feature>
<reference evidence="5" key="2">
    <citation type="submission" date="2020-06" db="EMBL/GenBank/DDBJ databases">
        <title>Helianthus annuus Genome sequencing and assembly Release 2.</title>
        <authorList>
            <person name="Gouzy J."/>
            <person name="Langlade N."/>
            <person name="Munos S."/>
        </authorList>
    </citation>
    <scope>NUCLEOTIDE SEQUENCE</scope>
    <source>
        <tissue evidence="5">Leaves</tissue>
    </source>
</reference>
<keyword evidence="1" id="KW-0433">Leucine-rich repeat</keyword>
<protein>
    <submittedName>
        <fullName evidence="5">TIR domain, P-loop containing nucleoside triphosphate hydrolase</fullName>
    </submittedName>
</protein>
<dbReference type="SUPFAM" id="SSF52200">
    <property type="entry name" value="Toll/Interleukin receptor TIR domain"/>
    <property type="match status" value="1"/>
</dbReference>
<gene>
    <name evidence="5" type="ORF">HanXRQr2_Chr08g0319721</name>
</gene>
<dbReference type="OrthoDB" id="8195690at2759"/>
<evidence type="ECO:0000256" key="3">
    <source>
        <dbReference type="ARBA" id="ARBA00023027"/>
    </source>
</evidence>
<dbReference type="InterPro" id="IPR000157">
    <property type="entry name" value="TIR_dom"/>
</dbReference>
<dbReference type="EMBL" id="MNCJ02000323">
    <property type="protein sequence ID" value="KAF5793727.1"/>
    <property type="molecule type" value="Genomic_DNA"/>
</dbReference>
<dbReference type="InterPro" id="IPR035897">
    <property type="entry name" value="Toll_tir_struct_dom_sf"/>
</dbReference>
<dbReference type="AlphaFoldDB" id="A0A9K3IBI1"/>
<dbReference type="SMART" id="SM00255">
    <property type="entry name" value="TIR"/>
    <property type="match status" value="1"/>
</dbReference>
<comment type="caution">
    <text evidence="5">The sequence shown here is derived from an EMBL/GenBank/DDBJ whole genome shotgun (WGS) entry which is preliminary data.</text>
</comment>
<keyword evidence="2" id="KW-0677">Repeat</keyword>